<evidence type="ECO:0000313" key="3">
    <source>
        <dbReference type="Proteomes" id="UP000245916"/>
    </source>
</evidence>
<dbReference type="EMBL" id="QFFF01000001">
    <property type="protein sequence ID" value="PWG01693.1"/>
    <property type="molecule type" value="Genomic_DNA"/>
</dbReference>
<comment type="caution">
    <text evidence="2">The sequence shown here is derived from an EMBL/GenBank/DDBJ whole genome shotgun (WGS) entry which is preliminary data.</text>
</comment>
<evidence type="ECO:0000313" key="2">
    <source>
        <dbReference type="EMBL" id="PWG01693.1"/>
    </source>
</evidence>
<reference evidence="2 3" key="1">
    <citation type="submission" date="2018-05" db="EMBL/GenBank/DDBJ databases">
        <title>Genome of Sphingosinicella humi QZX222.</title>
        <authorList>
            <person name="Qiao Z."/>
            <person name="Wang G."/>
        </authorList>
    </citation>
    <scope>NUCLEOTIDE SEQUENCE [LARGE SCALE GENOMIC DNA]</scope>
    <source>
        <strain evidence="2 3">QZX222</strain>
    </source>
</reference>
<accession>A0A2U2J039</accession>
<name>A0A2U2J039_9SPHN</name>
<dbReference type="Proteomes" id="UP000245916">
    <property type="component" value="Unassembled WGS sequence"/>
</dbReference>
<dbReference type="Pfam" id="PF05239">
    <property type="entry name" value="PRC"/>
    <property type="match status" value="1"/>
</dbReference>
<gene>
    <name evidence="2" type="ORF">DF286_01520</name>
</gene>
<protein>
    <submittedName>
        <fullName evidence="2">Photosystem reaction center subunit H</fullName>
    </submittedName>
</protein>
<dbReference type="InterPro" id="IPR027275">
    <property type="entry name" value="PRC-brl_dom"/>
</dbReference>
<feature type="domain" description="PRC-barrel" evidence="1">
    <location>
        <begin position="19"/>
        <end position="87"/>
    </location>
</feature>
<evidence type="ECO:0000259" key="1">
    <source>
        <dbReference type="Pfam" id="PF05239"/>
    </source>
</evidence>
<dbReference type="Gene3D" id="2.30.30.240">
    <property type="entry name" value="PRC-barrel domain"/>
    <property type="match status" value="1"/>
</dbReference>
<sequence length="119" mass="13289">MVGASQATGMMRLISARVDDTPVFDRRGRKLGTLYSFHIERHHGKVEYAVISFGGLLGLGQSYHPIPFGLLQVNQDRGGYTIAVDKTVLDGGPSYRPDTAPQWDNGYARRIDNYYAERL</sequence>
<keyword evidence="3" id="KW-1185">Reference proteome</keyword>
<dbReference type="AlphaFoldDB" id="A0A2U2J039"/>
<dbReference type="PANTHER" id="PTHR36505">
    <property type="entry name" value="BLR1072 PROTEIN"/>
    <property type="match status" value="1"/>
</dbReference>
<organism evidence="2 3">
    <name type="scientific">Allosphingosinicella humi</name>
    <dbReference type="NCBI Taxonomy" id="2068657"/>
    <lineage>
        <taxon>Bacteria</taxon>
        <taxon>Pseudomonadati</taxon>
        <taxon>Pseudomonadota</taxon>
        <taxon>Alphaproteobacteria</taxon>
        <taxon>Sphingomonadales</taxon>
        <taxon>Sphingomonadaceae</taxon>
        <taxon>Allosphingosinicella</taxon>
    </lineage>
</organism>
<proteinExistence type="predicted"/>
<dbReference type="PANTHER" id="PTHR36505:SF1">
    <property type="entry name" value="BLR1072 PROTEIN"/>
    <property type="match status" value="1"/>
</dbReference>
<dbReference type="InterPro" id="IPR011033">
    <property type="entry name" value="PRC_barrel-like_sf"/>
</dbReference>
<dbReference type="SUPFAM" id="SSF50346">
    <property type="entry name" value="PRC-barrel domain"/>
    <property type="match status" value="1"/>
</dbReference>